<evidence type="ECO:0000256" key="4">
    <source>
        <dbReference type="ARBA" id="ARBA00023136"/>
    </source>
</evidence>
<keyword evidence="2 5" id="KW-0812">Transmembrane</keyword>
<dbReference type="PANTHER" id="PTHR43077">
    <property type="entry name" value="TRANSPORT PERMEASE YVFS-RELATED"/>
    <property type="match status" value="1"/>
</dbReference>
<keyword evidence="3 5" id="KW-1133">Transmembrane helix</keyword>
<reference evidence="7" key="1">
    <citation type="submission" date="2017-05" db="EMBL/GenBank/DDBJ databases">
        <title>Plastid comparative genomics reveals ancient divergence between Glaucophyte genera.</title>
        <authorList>
            <person name="Figueroa-Martinez F.J."/>
            <person name="Jackson C."/>
            <person name="Reyes-Prieto A."/>
        </authorList>
    </citation>
    <scope>NUCLEOTIDE SEQUENCE</scope>
    <source>
        <strain evidence="7">SAG 4.97</strain>
    </source>
</reference>
<dbReference type="PRINTS" id="PR00164">
    <property type="entry name" value="ABC2TRNSPORT"/>
</dbReference>
<dbReference type="InterPro" id="IPR013525">
    <property type="entry name" value="ABC2_TM"/>
</dbReference>
<feature type="domain" description="ABC transmembrane type-2" evidence="6">
    <location>
        <begin position="29"/>
        <end position="271"/>
    </location>
</feature>
<keyword evidence="7" id="KW-0934">Plastid</keyword>
<dbReference type="InterPro" id="IPR047817">
    <property type="entry name" value="ABC2_TM_bact-type"/>
</dbReference>
<geneLocation type="plastid" evidence="7"/>
<accession>A0A3G1IWL1</accession>
<evidence type="ECO:0000256" key="1">
    <source>
        <dbReference type="ARBA" id="ARBA00004141"/>
    </source>
</evidence>
<gene>
    <name evidence="7" type="primary">ycf38</name>
</gene>
<feature type="transmembrane region" description="Helical" evidence="5">
    <location>
        <begin position="250"/>
        <end position="268"/>
    </location>
</feature>
<evidence type="ECO:0000256" key="2">
    <source>
        <dbReference type="ARBA" id="ARBA00022692"/>
    </source>
</evidence>
<protein>
    <recommendedName>
        <fullName evidence="6">ABC transmembrane type-2 domain-containing protein</fullName>
    </recommendedName>
</protein>
<dbReference type="PROSITE" id="PS51012">
    <property type="entry name" value="ABC_TM2"/>
    <property type="match status" value="1"/>
</dbReference>
<dbReference type="PIRSF" id="PIRSF006648">
    <property type="entry name" value="DrrB"/>
    <property type="match status" value="1"/>
</dbReference>
<feature type="transmembrane region" description="Helical" evidence="5">
    <location>
        <begin position="148"/>
        <end position="170"/>
    </location>
</feature>
<dbReference type="InterPro" id="IPR051328">
    <property type="entry name" value="T7SS_ABC-Transporter"/>
</dbReference>
<feature type="transmembrane region" description="Helical" evidence="5">
    <location>
        <begin position="110"/>
        <end position="136"/>
    </location>
</feature>
<dbReference type="Pfam" id="PF01061">
    <property type="entry name" value="ABC2_membrane"/>
    <property type="match status" value="1"/>
</dbReference>
<name>A0A3G1IWL1_9EUKA</name>
<dbReference type="GO" id="GO:0140359">
    <property type="term" value="F:ABC-type transporter activity"/>
    <property type="evidence" value="ECO:0007669"/>
    <property type="project" value="InterPro"/>
</dbReference>
<feature type="transmembrane region" description="Helical" evidence="5">
    <location>
        <begin position="66"/>
        <end position="89"/>
    </location>
</feature>
<sequence length="273" mass="31396">MLKKLPIKRFEEIYYLTSRLFIQLRRKPIILISGLIQPLLWLILFGCLFQNLLLPFKETSVSYFQFFAPGIIIFTTFSGALNAGLPLIFDKEFGFFNRLLVAPLISRFSIVFSATFFIVATTLLQTIIIIFTTSFFGAKILNLIDLVFILFIASLLIIGITTLSICLAFSLPSHIEFLAVILILNLPLLFTSTALAPLNLMPTWLQCITLLNPLSYAIEMIRHIYLHSVWNFNDHLLDIFYFSIDMKQSLFVLFLFDVIIIYITQIILKKFLA</sequence>
<dbReference type="PANTHER" id="PTHR43077:SF10">
    <property type="entry name" value="TRANSPORT PERMEASE PROTEIN"/>
    <property type="match status" value="1"/>
</dbReference>
<evidence type="ECO:0000256" key="3">
    <source>
        <dbReference type="ARBA" id="ARBA00022989"/>
    </source>
</evidence>
<feature type="transmembrane region" description="Helical" evidence="5">
    <location>
        <begin position="177"/>
        <end position="196"/>
    </location>
</feature>
<dbReference type="EMBL" id="MF167427">
    <property type="protein sequence ID" value="ASQ40362.1"/>
    <property type="molecule type" value="Genomic_DNA"/>
</dbReference>
<feature type="transmembrane region" description="Helical" evidence="5">
    <location>
        <begin position="29"/>
        <end position="54"/>
    </location>
</feature>
<dbReference type="InterPro" id="IPR000412">
    <property type="entry name" value="ABC_2_transport"/>
</dbReference>
<dbReference type="GO" id="GO:0043190">
    <property type="term" value="C:ATP-binding cassette (ABC) transporter complex"/>
    <property type="evidence" value="ECO:0007669"/>
    <property type="project" value="InterPro"/>
</dbReference>
<evidence type="ECO:0000259" key="6">
    <source>
        <dbReference type="PROSITE" id="PS51012"/>
    </source>
</evidence>
<proteinExistence type="predicted"/>
<organism evidence="7">
    <name type="scientific">Cyanoptyche gloeocystis</name>
    <dbReference type="NCBI Taxonomy" id="77922"/>
    <lineage>
        <taxon>Eukaryota</taxon>
        <taxon>Glaucocystophyceae</taxon>
        <taxon>Glaucocystophyceae incertae sedis</taxon>
        <taxon>Cyanoptyche</taxon>
    </lineage>
</organism>
<keyword evidence="4 5" id="KW-0472">Membrane</keyword>
<comment type="subcellular location">
    <subcellularLocation>
        <location evidence="1">Membrane</location>
        <topology evidence="1">Multi-pass membrane protein</topology>
    </subcellularLocation>
</comment>
<evidence type="ECO:0000256" key="5">
    <source>
        <dbReference type="SAM" id="Phobius"/>
    </source>
</evidence>
<evidence type="ECO:0000313" key="7">
    <source>
        <dbReference type="EMBL" id="ASQ40362.1"/>
    </source>
</evidence>
<dbReference type="AlphaFoldDB" id="A0A3G1IWL1"/>